<keyword evidence="1" id="KW-0732">Signal</keyword>
<protein>
    <recommendedName>
        <fullName evidence="4">Secreted protein</fullName>
    </recommendedName>
</protein>
<organism evidence="2 3">
    <name type="scientific">Multifurca ochricompacta</name>
    <dbReference type="NCBI Taxonomy" id="376703"/>
    <lineage>
        <taxon>Eukaryota</taxon>
        <taxon>Fungi</taxon>
        <taxon>Dikarya</taxon>
        <taxon>Basidiomycota</taxon>
        <taxon>Agaricomycotina</taxon>
        <taxon>Agaricomycetes</taxon>
        <taxon>Russulales</taxon>
        <taxon>Russulaceae</taxon>
        <taxon>Multifurca</taxon>
    </lineage>
</organism>
<evidence type="ECO:0000256" key="1">
    <source>
        <dbReference type="SAM" id="SignalP"/>
    </source>
</evidence>
<dbReference type="EMBL" id="WTXG01000002">
    <property type="protein sequence ID" value="KAI0307183.1"/>
    <property type="molecule type" value="Genomic_DNA"/>
</dbReference>
<feature type="chain" id="PRO_5042286690" description="Secreted protein" evidence="1">
    <location>
        <begin position="23"/>
        <end position="71"/>
    </location>
</feature>
<proteinExistence type="predicted"/>
<evidence type="ECO:0000313" key="2">
    <source>
        <dbReference type="EMBL" id="KAI0307183.1"/>
    </source>
</evidence>
<keyword evidence="3" id="KW-1185">Reference proteome</keyword>
<dbReference type="Proteomes" id="UP001203297">
    <property type="component" value="Unassembled WGS sequence"/>
</dbReference>
<comment type="caution">
    <text evidence="2">The sequence shown here is derived from an EMBL/GenBank/DDBJ whole genome shotgun (WGS) entry which is preliminary data.</text>
</comment>
<accession>A0AAD4QPS1</accession>
<feature type="signal peptide" evidence="1">
    <location>
        <begin position="1"/>
        <end position="22"/>
    </location>
</feature>
<reference evidence="2" key="1">
    <citation type="journal article" date="2022" name="New Phytol.">
        <title>Evolutionary transition to the ectomycorrhizal habit in the genomes of a hyperdiverse lineage of mushroom-forming fungi.</title>
        <authorList>
            <person name="Looney B."/>
            <person name="Miyauchi S."/>
            <person name="Morin E."/>
            <person name="Drula E."/>
            <person name="Courty P.E."/>
            <person name="Kohler A."/>
            <person name="Kuo A."/>
            <person name="LaButti K."/>
            <person name="Pangilinan J."/>
            <person name="Lipzen A."/>
            <person name="Riley R."/>
            <person name="Andreopoulos W."/>
            <person name="He G."/>
            <person name="Johnson J."/>
            <person name="Nolan M."/>
            <person name="Tritt A."/>
            <person name="Barry K.W."/>
            <person name="Grigoriev I.V."/>
            <person name="Nagy L.G."/>
            <person name="Hibbett D."/>
            <person name="Henrissat B."/>
            <person name="Matheny P.B."/>
            <person name="Labbe J."/>
            <person name="Martin F.M."/>
        </authorList>
    </citation>
    <scope>NUCLEOTIDE SEQUENCE</scope>
    <source>
        <strain evidence="2">BPL690</strain>
    </source>
</reference>
<evidence type="ECO:0008006" key="4">
    <source>
        <dbReference type="Google" id="ProtNLM"/>
    </source>
</evidence>
<sequence length="71" mass="8108">MRLTRCISTVQVLCILYRLVRSVIFCQSPLAYNSNAFYLYPTVGDHSTKLHLSMHPGRVFEGTCLPPSTRF</sequence>
<gene>
    <name evidence="2" type="ORF">B0F90DRAFT_1685991</name>
</gene>
<dbReference type="AlphaFoldDB" id="A0AAD4QPS1"/>
<evidence type="ECO:0000313" key="3">
    <source>
        <dbReference type="Proteomes" id="UP001203297"/>
    </source>
</evidence>
<name>A0AAD4QPS1_9AGAM</name>